<keyword evidence="6" id="KW-0408">Iron</keyword>
<dbReference type="GO" id="GO:1990204">
    <property type="term" value="C:oxidoreductase complex"/>
    <property type="evidence" value="ECO:0007669"/>
    <property type="project" value="UniProtKB-ARBA"/>
</dbReference>
<evidence type="ECO:0000256" key="2">
    <source>
        <dbReference type="ARBA" id="ARBA00001966"/>
    </source>
</evidence>
<dbReference type="GO" id="GO:0043546">
    <property type="term" value="F:molybdopterin cofactor binding"/>
    <property type="evidence" value="ECO:0007669"/>
    <property type="project" value="InterPro"/>
</dbReference>
<feature type="non-terminal residue" evidence="11">
    <location>
        <position position="318"/>
    </location>
</feature>
<evidence type="ECO:0000256" key="7">
    <source>
        <dbReference type="ARBA" id="ARBA00023014"/>
    </source>
</evidence>
<dbReference type="InterPro" id="IPR050123">
    <property type="entry name" value="Prok_molybdopt-oxidoreductase"/>
</dbReference>
<evidence type="ECO:0000256" key="3">
    <source>
        <dbReference type="ARBA" id="ARBA00008747"/>
    </source>
</evidence>
<evidence type="ECO:0000259" key="10">
    <source>
        <dbReference type="Pfam" id="PF01568"/>
    </source>
</evidence>
<dbReference type="GO" id="GO:0045333">
    <property type="term" value="P:cellular respiration"/>
    <property type="evidence" value="ECO:0007669"/>
    <property type="project" value="UniProtKB-ARBA"/>
</dbReference>
<dbReference type="AlphaFoldDB" id="A0A0A0CUD5"/>
<dbReference type="GO" id="GO:0016491">
    <property type="term" value="F:oxidoreductase activity"/>
    <property type="evidence" value="ECO:0007669"/>
    <property type="project" value="UniProtKB-KW"/>
</dbReference>
<protein>
    <submittedName>
        <fullName evidence="11">Nitrate reductase</fullName>
    </submittedName>
</protein>
<evidence type="ECO:0000256" key="6">
    <source>
        <dbReference type="ARBA" id="ARBA00023004"/>
    </source>
</evidence>
<dbReference type="InterPro" id="IPR006657">
    <property type="entry name" value="MoPterin_dinucl-bd_dom"/>
</dbReference>
<keyword evidence="4" id="KW-0479">Metal-binding</keyword>
<evidence type="ECO:0000256" key="1">
    <source>
        <dbReference type="ARBA" id="ARBA00001942"/>
    </source>
</evidence>
<organism evidence="11 12">
    <name type="scientific">Inquilinus limosus MP06</name>
    <dbReference type="NCBI Taxonomy" id="1398085"/>
    <lineage>
        <taxon>Bacteria</taxon>
        <taxon>Pseudomonadati</taxon>
        <taxon>Pseudomonadota</taxon>
        <taxon>Alphaproteobacteria</taxon>
        <taxon>Rhodospirillales</taxon>
        <taxon>Rhodospirillaceae</taxon>
        <taxon>Inquilinus</taxon>
    </lineage>
</organism>
<comment type="caution">
    <text evidence="11">The sequence shown here is derived from an EMBL/GenBank/DDBJ whole genome shotgun (WGS) entry which is preliminary data.</text>
</comment>
<comment type="similarity">
    <text evidence="3">Belongs to the prokaryotic molybdopterin-containing oxidoreductase family. NasA/NapA/NarB subfamily.</text>
</comment>
<keyword evidence="8" id="KW-0534">Nitrate assimilation</keyword>
<keyword evidence="7" id="KW-0411">Iron-sulfur</keyword>
<feature type="non-terminal residue" evidence="11">
    <location>
        <position position="1"/>
    </location>
</feature>
<name>A0A0A0CUD5_9PROT</name>
<comment type="cofactor">
    <cofactor evidence="2">
        <name>[4Fe-4S] cluster</name>
        <dbReference type="ChEBI" id="CHEBI:49883"/>
    </cofactor>
</comment>
<comment type="cofactor">
    <cofactor evidence="1">
        <name>Mo-bis(molybdopterin guanine dinucleotide)</name>
        <dbReference type="ChEBI" id="CHEBI:60539"/>
    </cofactor>
</comment>
<dbReference type="Pfam" id="PF00384">
    <property type="entry name" value="Molybdopterin"/>
    <property type="match status" value="1"/>
</dbReference>
<gene>
    <name evidence="11" type="ORF">P409_35220</name>
</gene>
<dbReference type="GO" id="GO:0042128">
    <property type="term" value="P:nitrate assimilation"/>
    <property type="evidence" value="ECO:0007669"/>
    <property type="project" value="UniProtKB-KW"/>
</dbReference>
<dbReference type="PANTHER" id="PTHR43105">
    <property type="entry name" value="RESPIRATORY NITRATE REDUCTASE"/>
    <property type="match status" value="1"/>
</dbReference>
<dbReference type="Proteomes" id="UP000029995">
    <property type="component" value="Unassembled WGS sequence"/>
</dbReference>
<evidence type="ECO:0000256" key="8">
    <source>
        <dbReference type="ARBA" id="ARBA00023063"/>
    </source>
</evidence>
<dbReference type="OrthoDB" id="9803192at2"/>
<dbReference type="InterPro" id="IPR006656">
    <property type="entry name" value="Mopterin_OxRdtase"/>
</dbReference>
<dbReference type="Pfam" id="PF01568">
    <property type="entry name" value="Molydop_binding"/>
    <property type="match status" value="1"/>
</dbReference>
<sequence length="318" mass="35599">AHMGFEDPAARDRLRRFWRAPRLAERPGLKAVELFDAVAAGRIKALWIMATNPAVSVPDAERLRRGLARCELVVVSDVTAETDTARLADVLLPAAGWGEKDGTVTNSERRISRQRRFRPLPGRARPDWWIVTQVARRMGFAAAFPYEDPAAIFREHAALSAFENDGGRAFDIGALAGLDREAYDALEPVQWPVPEGRRLGTTRLFADGRFPTPDGRARFVPVRHRPPAHRPDRDRPMLLNTGRLRDQWHTMTRTGAVPRLAANSPEPAVELHPDDARRHNLAEGDLARLRSGWGRALARVRITPDQAPGQAFLAMHWN</sequence>
<feature type="domain" description="Molybdopterin oxidoreductase" evidence="9">
    <location>
        <begin position="23"/>
        <end position="136"/>
    </location>
</feature>
<accession>A0A0A0CUD5</accession>
<dbReference type="SUPFAM" id="SSF50692">
    <property type="entry name" value="ADC-like"/>
    <property type="match status" value="1"/>
</dbReference>
<dbReference type="SUPFAM" id="SSF53706">
    <property type="entry name" value="Formate dehydrogenase/DMSO reductase, domains 1-3"/>
    <property type="match status" value="1"/>
</dbReference>
<evidence type="ECO:0000256" key="4">
    <source>
        <dbReference type="ARBA" id="ARBA00022723"/>
    </source>
</evidence>
<feature type="domain" description="Molybdopterin dinucleotide-binding" evidence="10">
    <location>
        <begin position="238"/>
        <end position="317"/>
    </location>
</feature>
<reference evidence="11 12" key="1">
    <citation type="submission" date="2014-01" db="EMBL/GenBank/DDBJ databases">
        <title>Genome sequence determination for a cystic fibrosis isolate, Inquilinus limosus.</title>
        <authorList>
            <person name="Pino M."/>
            <person name="Di Conza J."/>
            <person name="Gutkind G."/>
        </authorList>
    </citation>
    <scope>NUCLEOTIDE SEQUENCE [LARGE SCALE GENOMIC DNA]</scope>
    <source>
        <strain evidence="11 12">MP06</strain>
    </source>
</reference>
<dbReference type="GO" id="GO:0051536">
    <property type="term" value="F:iron-sulfur cluster binding"/>
    <property type="evidence" value="ECO:0007669"/>
    <property type="project" value="UniProtKB-KW"/>
</dbReference>
<dbReference type="PANTHER" id="PTHR43105:SF9">
    <property type="entry name" value="NADPH-FE(3+) OXIDOREDUCTASE SUBUNIT ALPHA"/>
    <property type="match status" value="1"/>
</dbReference>
<dbReference type="GO" id="GO:0046872">
    <property type="term" value="F:metal ion binding"/>
    <property type="evidence" value="ECO:0007669"/>
    <property type="project" value="UniProtKB-KW"/>
</dbReference>
<evidence type="ECO:0000313" key="12">
    <source>
        <dbReference type="Proteomes" id="UP000029995"/>
    </source>
</evidence>
<evidence type="ECO:0000256" key="5">
    <source>
        <dbReference type="ARBA" id="ARBA00023002"/>
    </source>
</evidence>
<dbReference type="Gene3D" id="2.40.40.20">
    <property type="match status" value="1"/>
</dbReference>
<dbReference type="GO" id="GO:0016020">
    <property type="term" value="C:membrane"/>
    <property type="evidence" value="ECO:0007669"/>
    <property type="project" value="TreeGrafter"/>
</dbReference>
<dbReference type="InterPro" id="IPR009010">
    <property type="entry name" value="Asp_de-COase-like_dom_sf"/>
</dbReference>
<evidence type="ECO:0000313" key="11">
    <source>
        <dbReference type="EMBL" id="KGM30081.1"/>
    </source>
</evidence>
<keyword evidence="5" id="KW-0560">Oxidoreductase</keyword>
<evidence type="ECO:0000259" key="9">
    <source>
        <dbReference type="Pfam" id="PF00384"/>
    </source>
</evidence>
<proteinExistence type="inferred from homology"/>
<dbReference type="EMBL" id="JANX01001069">
    <property type="protein sequence ID" value="KGM30081.1"/>
    <property type="molecule type" value="Genomic_DNA"/>
</dbReference>
<dbReference type="CDD" id="cd02791">
    <property type="entry name" value="MopB_CT_Nitrate-R-NapA-like"/>
    <property type="match status" value="1"/>
</dbReference>
<dbReference type="Gene3D" id="3.40.50.740">
    <property type="match status" value="1"/>
</dbReference>
<dbReference type="RefSeq" id="WP_034849760.1">
    <property type="nucleotide sequence ID" value="NZ_JANX01001069.1"/>
</dbReference>
<dbReference type="InterPro" id="IPR041957">
    <property type="entry name" value="CT_Nitrate-R-NapA-like"/>
</dbReference>